<dbReference type="SUPFAM" id="SSF49785">
    <property type="entry name" value="Galactose-binding domain-like"/>
    <property type="match status" value="3"/>
</dbReference>
<feature type="domain" description="CBM6" evidence="2">
    <location>
        <begin position="333"/>
        <end position="455"/>
    </location>
</feature>
<dbReference type="HOGENOM" id="CLU_358157_0_0_10"/>
<name>C6W593_DYAFD</name>
<evidence type="ECO:0000313" key="3">
    <source>
        <dbReference type="EMBL" id="ACT92453.1"/>
    </source>
</evidence>
<dbReference type="InterPro" id="IPR005084">
    <property type="entry name" value="CBM6"/>
</dbReference>
<dbReference type="AlphaFoldDB" id="C6W593"/>
<dbReference type="Gene3D" id="2.60.120.260">
    <property type="entry name" value="Galactose-binding domain-like"/>
    <property type="match status" value="3"/>
</dbReference>
<evidence type="ECO:0000256" key="1">
    <source>
        <dbReference type="SAM" id="MobiDB-lite"/>
    </source>
</evidence>
<dbReference type="KEGG" id="dfe:Dfer_1204"/>
<dbReference type="eggNOG" id="ENOG502ZP81">
    <property type="taxonomic scope" value="Bacteria"/>
</dbReference>
<gene>
    <name evidence="3" type="ordered locus">Dfer_1204</name>
</gene>
<evidence type="ECO:0000259" key="2">
    <source>
        <dbReference type="PROSITE" id="PS51175"/>
    </source>
</evidence>
<organism evidence="3 4">
    <name type="scientific">Dyadobacter fermentans (strain ATCC 700827 / DSM 18053 / CIP 107007 / KCTC 52180 / NS114)</name>
    <dbReference type="NCBI Taxonomy" id="471854"/>
    <lineage>
        <taxon>Bacteria</taxon>
        <taxon>Pseudomonadati</taxon>
        <taxon>Bacteroidota</taxon>
        <taxon>Cytophagia</taxon>
        <taxon>Cytophagales</taxon>
        <taxon>Spirosomataceae</taxon>
        <taxon>Dyadobacter</taxon>
    </lineage>
</organism>
<dbReference type="PROSITE" id="PS51175">
    <property type="entry name" value="CBM6"/>
    <property type="match status" value="2"/>
</dbReference>
<accession>C6W593</accession>
<dbReference type="EMBL" id="CP001619">
    <property type="protein sequence ID" value="ACT92453.1"/>
    <property type="molecule type" value="Genomic_DNA"/>
</dbReference>
<dbReference type="NCBIfam" id="TIGR04183">
    <property type="entry name" value="Por_Secre_tail"/>
    <property type="match status" value="1"/>
</dbReference>
<feature type="compositionally biased region" description="Polar residues" evidence="1">
    <location>
        <begin position="350"/>
        <end position="360"/>
    </location>
</feature>
<evidence type="ECO:0000313" key="4">
    <source>
        <dbReference type="Proteomes" id="UP000002011"/>
    </source>
</evidence>
<dbReference type="InterPro" id="IPR008979">
    <property type="entry name" value="Galactose-bd-like_sf"/>
</dbReference>
<proteinExistence type="predicted"/>
<dbReference type="STRING" id="471854.Dfer_1204"/>
<reference evidence="3 4" key="1">
    <citation type="journal article" date="2009" name="Stand. Genomic Sci.">
        <title>Complete genome sequence of Dyadobacter fermentans type strain (NS114).</title>
        <authorList>
            <person name="Lang E."/>
            <person name="Lapidus A."/>
            <person name="Chertkov O."/>
            <person name="Brettin T."/>
            <person name="Detter J.C."/>
            <person name="Han C."/>
            <person name="Copeland A."/>
            <person name="Glavina Del Rio T."/>
            <person name="Nolan M."/>
            <person name="Chen F."/>
            <person name="Lucas S."/>
            <person name="Tice H."/>
            <person name="Cheng J.F."/>
            <person name="Land M."/>
            <person name="Hauser L."/>
            <person name="Chang Y.J."/>
            <person name="Jeffries C.D."/>
            <person name="Kopitz M."/>
            <person name="Bruce D."/>
            <person name="Goodwin L."/>
            <person name="Pitluck S."/>
            <person name="Ovchinnikova G."/>
            <person name="Pati A."/>
            <person name="Ivanova N."/>
            <person name="Mavrommatis K."/>
            <person name="Chen A."/>
            <person name="Palaniappan K."/>
            <person name="Chain P."/>
            <person name="Bristow J."/>
            <person name="Eisen J.A."/>
            <person name="Markowitz V."/>
            <person name="Hugenholtz P."/>
            <person name="Goker M."/>
            <person name="Rohde M."/>
            <person name="Kyrpides N.C."/>
            <person name="Klenk H.P."/>
        </authorList>
    </citation>
    <scope>NUCLEOTIDE SEQUENCE [LARGE SCALE GENOMIC DNA]</scope>
    <source>
        <strain evidence="4">ATCC 700827 / DSM 18053 / CIP 107007 / KCTC 52180 / NS114</strain>
    </source>
</reference>
<dbReference type="GO" id="GO:0030246">
    <property type="term" value="F:carbohydrate binding"/>
    <property type="evidence" value="ECO:0007669"/>
    <property type="project" value="InterPro"/>
</dbReference>
<dbReference type="InterPro" id="IPR026444">
    <property type="entry name" value="Secre_tail"/>
</dbReference>
<keyword evidence="4" id="KW-1185">Reference proteome</keyword>
<feature type="domain" description="CBM6" evidence="2">
    <location>
        <begin position="559"/>
        <end position="680"/>
    </location>
</feature>
<feature type="region of interest" description="Disordered" evidence="1">
    <location>
        <begin position="340"/>
        <end position="360"/>
    </location>
</feature>
<sequence length="782" mass="82924">MASFASGPEDLSLMNAEITDLCLEAENSPSDAPVTEDPNASNGKTRGAINSWDYYVEYHADNLAAGKYLLTLRYYAEQNSTVMMSVSAGPLSHVELPASHSWNIAWKEHTIEVDLNAGFNRIFIRELPGFNVRQDKICLTKKDVSGEPVTCNFQVTPFAVGAPYELGATMALYANCSGPDCNGVTYTWSGNGISGEGSPIRPYTPSSPGTYFFDVSGSKDGCSPRGGSVMVEVIDKPDCNFSVSASVSDASPNCSEPITLSSQCSGPDCDGIRYSWAGAGLNVTAASVNTPAPPVGGLYNYTVYAAKTGCVTKSAEVMTNVSCDANPTEPFSACVEAEHSDGNGAITDDPNASNGQTRGTQQDSYSFVKYVINGVKKTGPHQVTLRYYAPQPAGISISVNNDMTVPSTGIAESGSWNVVWTEHTFTLNLKEGTNTIQITSGFGQGHVRQDRLCVTGPGGTGNTPSCDFNVEVYASTLTPACSTSVFASASCSGFDCQSVSYQWSGQGTSSTFSSASLSLPRSNGTYTYTLTASKNACPPIVKTLDVTVSGCDNSGPFSACLESEWAAGNGPTSSDPNASNGQTKGAQNNYDYYVDYFVANVPATGLYPVTLRYYAEPNAQVSVAVNGSIAIPALQLPPTYSWNIVWREETFYVNLPVGNNTIRIQGLPGAATRQDKLCVGNAQSNVRMGAPESFQLPGDTPLLQAYPNPASGEFKAVFTLKTGETGAISVTDVQGKIWHTRSVGGAGTHEERITLDRAPAGIYLLQVKKPDSVETKKILLTR</sequence>
<protein>
    <recommendedName>
        <fullName evidence="2">CBM6 domain-containing protein</fullName>
    </recommendedName>
</protein>
<dbReference type="Pfam" id="PF18962">
    <property type="entry name" value="Por_Secre_tail"/>
    <property type="match status" value="1"/>
</dbReference>
<dbReference type="Proteomes" id="UP000002011">
    <property type="component" value="Chromosome"/>
</dbReference>